<proteinExistence type="predicted"/>
<keyword evidence="3" id="KW-1185">Reference proteome</keyword>
<dbReference type="RefSeq" id="WP_019245910.1">
    <property type="nucleotide sequence ID" value="NZ_CAPH01000013.1"/>
</dbReference>
<evidence type="ECO:0000256" key="1">
    <source>
        <dbReference type="SAM" id="MobiDB-lite"/>
    </source>
</evidence>
<organism evidence="2 3">
    <name type="scientific">Alistipes ihumii AP11</name>
    <dbReference type="NCBI Taxonomy" id="1211813"/>
    <lineage>
        <taxon>Bacteria</taxon>
        <taxon>Pseudomonadati</taxon>
        <taxon>Bacteroidota</taxon>
        <taxon>Bacteroidia</taxon>
        <taxon>Bacteroidales</taxon>
        <taxon>Rikenellaceae</taxon>
        <taxon>Alistipes</taxon>
    </lineage>
</organism>
<dbReference type="GeneID" id="82891179"/>
<evidence type="ECO:0000313" key="2">
    <source>
        <dbReference type="EMBL" id="UWN58235.1"/>
    </source>
</evidence>
<dbReference type="Proteomes" id="UP001059295">
    <property type="component" value="Chromosome"/>
</dbReference>
<name>A0ABY5V1Y8_9BACT</name>
<accession>A0ABY5V1Y8</accession>
<reference evidence="2" key="1">
    <citation type="journal article" date="2022" name="Cell">
        <title>Design, construction, and in vivo augmentation of a complex gut microbiome.</title>
        <authorList>
            <person name="Cheng A.G."/>
            <person name="Ho P.Y."/>
            <person name="Aranda-Diaz A."/>
            <person name="Jain S."/>
            <person name="Yu F.B."/>
            <person name="Meng X."/>
            <person name="Wang M."/>
            <person name="Iakiviak M."/>
            <person name="Nagashima K."/>
            <person name="Zhao A."/>
            <person name="Murugkar P."/>
            <person name="Patil A."/>
            <person name="Atabakhsh K."/>
            <person name="Weakley A."/>
            <person name="Yan J."/>
            <person name="Brumbaugh A.R."/>
            <person name="Higginbottom S."/>
            <person name="Dimas A."/>
            <person name="Shiver A.L."/>
            <person name="Deutschbauer A."/>
            <person name="Neff N."/>
            <person name="Sonnenburg J.L."/>
            <person name="Huang K.C."/>
            <person name="Fischbach M.A."/>
        </authorList>
    </citation>
    <scope>NUCLEOTIDE SEQUENCE</scope>
    <source>
        <strain evidence="2">AP11</strain>
    </source>
</reference>
<dbReference type="EMBL" id="CP102294">
    <property type="protein sequence ID" value="UWN58235.1"/>
    <property type="molecule type" value="Genomic_DNA"/>
</dbReference>
<gene>
    <name evidence="2" type="ORF">NQ491_05555</name>
</gene>
<sequence length="258" mass="30348">MSTLLINNRRYNCEPWELMNWDKLHAILRYDEQRRRSDRQSVDRLTAELLTKIAGVRRSLARRTDPDDRILVAECLVSYLPCELRRLENRPSDETRNLGQKANRDDNRLPPEDETDWEGSPIPMSRITASAWCRASDLYLHDKWRYAPLIAALLWPVAGNDCDRRIRRKAETLKRKPLAFFAACFARIERAHRLFRKAYPLCYFKPSHRPAGHDTEQITWCDLLAWTGHYVAGEIERTGQMKCPDFMDLVHSRLKMHG</sequence>
<protein>
    <submittedName>
        <fullName evidence="2">Uncharacterized protein</fullName>
    </submittedName>
</protein>
<feature type="region of interest" description="Disordered" evidence="1">
    <location>
        <begin position="91"/>
        <end position="120"/>
    </location>
</feature>
<feature type="compositionally biased region" description="Basic and acidic residues" evidence="1">
    <location>
        <begin position="91"/>
        <end position="111"/>
    </location>
</feature>
<evidence type="ECO:0000313" key="3">
    <source>
        <dbReference type="Proteomes" id="UP001059295"/>
    </source>
</evidence>